<comment type="caution">
    <text evidence="1">The sequence shown here is derived from an EMBL/GenBank/DDBJ whole genome shotgun (WGS) entry which is preliminary data.</text>
</comment>
<name>A0A8S1QV51_9CILI</name>
<organism evidence="1 2">
    <name type="scientific">Paramecium sonneborni</name>
    <dbReference type="NCBI Taxonomy" id="65129"/>
    <lineage>
        <taxon>Eukaryota</taxon>
        <taxon>Sar</taxon>
        <taxon>Alveolata</taxon>
        <taxon>Ciliophora</taxon>
        <taxon>Intramacronucleata</taxon>
        <taxon>Oligohymenophorea</taxon>
        <taxon>Peniculida</taxon>
        <taxon>Parameciidae</taxon>
        <taxon>Paramecium</taxon>
    </lineage>
</organism>
<sequence>MLNYLMIIYLKQKYLAKQFQERMKFIKIFKNLKIDLYSTKITYLMVNLNNMQIIKNQNNAQDFFKVDQLMLDDLILNGIKDYYSRMIKQFIMTGQSNFLEKFKKV</sequence>
<dbReference type="AlphaFoldDB" id="A0A8S1QV51"/>
<gene>
    <name evidence="1" type="ORF">PSON_ATCC_30995.1.T1210178</name>
</gene>
<protein>
    <submittedName>
        <fullName evidence="1">Uncharacterized protein</fullName>
    </submittedName>
</protein>
<keyword evidence="2" id="KW-1185">Reference proteome</keyword>
<dbReference type="Proteomes" id="UP000692954">
    <property type="component" value="Unassembled WGS sequence"/>
</dbReference>
<accession>A0A8S1QV51</accession>
<reference evidence="1" key="1">
    <citation type="submission" date="2021-01" db="EMBL/GenBank/DDBJ databases">
        <authorList>
            <consortium name="Genoscope - CEA"/>
            <person name="William W."/>
        </authorList>
    </citation>
    <scope>NUCLEOTIDE SEQUENCE</scope>
</reference>
<evidence type="ECO:0000313" key="2">
    <source>
        <dbReference type="Proteomes" id="UP000692954"/>
    </source>
</evidence>
<evidence type="ECO:0000313" key="1">
    <source>
        <dbReference type="EMBL" id="CAD8119551.1"/>
    </source>
</evidence>
<dbReference type="EMBL" id="CAJJDN010000121">
    <property type="protein sequence ID" value="CAD8119551.1"/>
    <property type="molecule type" value="Genomic_DNA"/>
</dbReference>
<proteinExistence type="predicted"/>